<name>A0A834KQD3_VESPE</name>
<evidence type="ECO:0000313" key="1">
    <source>
        <dbReference type="EMBL" id="KAF7410665.1"/>
    </source>
</evidence>
<dbReference type="Proteomes" id="UP000600918">
    <property type="component" value="Unassembled WGS sequence"/>
</dbReference>
<evidence type="ECO:0000313" key="2">
    <source>
        <dbReference type="Proteomes" id="UP000600918"/>
    </source>
</evidence>
<comment type="caution">
    <text evidence="1">The sequence shown here is derived from an EMBL/GenBank/DDBJ whole genome shotgun (WGS) entry which is preliminary data.</text>
</comment>
<organism evidence="1 2">
    <name type="scientific">Vespula pensylvanica</name>
    <name type="common">Western yellow jacket</name>
    <name type="synonym">Wasp</name>
    <dbReference type="NCBI Taxonomy" id="30213"/>
    <lineage>
        <taxon>Eukaryota</taxon>
        <taxon>Metazoa</taxon>
        <taxon>Ecdysozoa</taxon>
        <taxon>Arthropoda</taxon>
        <taxon>Hexapoda</taxon>
        <taxon>Insecta</taxon>
        <taxon>Pterygota</taxon>
        <taxon>Neoptera</taxon>
        <taxon>Endopterygota</taxon>
        <taxon>Hymenoptera</taxon>
        <taxon>Apocrita</taxon>
        <taxon>Aculeata</taxon>
        <taxon>Vespoidea</taxon>
        <taxon>Vespidae</taxon>
        <taxon>Vespinae</taxon>
        <taxon>Vespula</taxon>
    </lineage>
</organism>
<reference evidence="1" key="1">
    <citation type="journal article" date="2020" name="G3 (Bethesda)">
        <title>High-Quality Assemblies for Three Invasive Social Wasps from the &lt;i&gt;Vespula&lt;/i&gt; Genus.</title>
        <authorList>
            <person name="Harrop T.W.R."/>
            <person name="Guhlin J."/>
            <person name="McLaughlin G.M."/>
            <person name="Permina E."/>
            <person name="Stockwell P."/>
            <person name="Gilligan J."/>
            <person name="Le Lec M.F."/>
            <person name="Gruber M.A.M."/>
            <person name="Quinn O."/>
            <person name="Lovegrove M."/>
            <person name="Duncan E.J."/>
            <person name="Remnant E.J."/>
            <person name="Van Eeckhoven J."/>
            <person name="Graham B."/>
            <person name="Knapp R.A."/>
            <person name="Langford K.W."/>
            <person name="Kronenberg Z."/>
            <person name="Press M.O."/>
            <person name="Eacker S.M."/>
            <person name="Wilson-Rankin E.E."/>
            <person name="Purcell J."/>
            <person name="Lester P.J."/>
            <person name="Dearden P.K."/>
        </authorList>
    </citation>
    <scope>NUCLEOTIDE SEQUENCE</scope>
    <source>
        <strain evidence="1">Volc-1</strain>
    </source>
</reference>
<accession>A0A834KQD3</accession>
<keyword evidence="2" id="KW-1185">Reference proteome</keyword>
<proteinExistence type="predicted"/>
<gene>
    <name evidence="1" type="ORF">H0235_013272</name>
</gene>
<protein>
    <submittedName>
        <fullName evidence="1">Uncharacterized protein</fullName>
    </submittedName>
</protein>
<dbReference type="EMBL" id="JACSDY010000013">
    <property type="protein sequence ID" value="KAF7410665.1"/>
    <property type="molecule type" value="Genomic_DNA"/>
</dbReference>
<dbReference type="AlphaFoldDB" id="A0A834KQD3"/>
<sequence length="176" mass="19528">MSKLLVFKQAHLCSRQESRGSLDKTRHTKYSVLKAQTKCKWGRAMRRRRLATLFGFRPKGGSASCRIGRIGPQWSLPSTSNSQDNYKLDDLFGRESEKGGVYARREAEGESGGWSSASVVELLSYLKESAVAQSGLMPNSSSHSQPVPPVGLVGNYKMRDNPQTWQQTPLALSHLD</sequence>